<dbReference type="GO" id="GO:0003723">
    <property type="term" value="F:RNA binding"/>
    <property type="evidence" value="ECO:0007669"/>
    <property type="project" value="UniProtKB-KW"/>
</dbReference>
<evidence type="ECO:0000259" key="10">
    <source>
        <dbReference type="SMART" id="SM00363"/>
    </source>
</evidence>
<evidence type="ECO:0000313" key="12">
    <source>
        <dbReference type="Proteomes" id="UP000192721"/>
    </source>
</evidence>
<organism evidence="11 12">
    <name type="scientific">Chromobacterium haemolyticum</name>
    <dbReference type="NCBI Taxonomy" id="394935"/>
    <lineage>
        <taxon>Bacteria</taxon>
        <taxon>Pseudomonadati</taxon>
        <taxon>Pseudomonadota</taxon>
        <taxon>Betaproteobacteria</taxon>
        <taxon>Neisseriales</taxon>
        <taxon>Chromobacteriaceae</taxon>
        <taxon>Chromobacterium</taxon>
    </lineage>
</organism>
<dbReference type="PROSITE" id="PS50889">
    <property type="entry name" value="S4"/>
    <property type="match status" value="1"/>
</dbReference>
<evidence type="ECO:0000256" key="9">
    <source>
        <dbReference type="SAM" id="MobiDB-lite"/>
    </source>
</evidence>
<dbReference type="FunFam" id="3.30.2350.10:FF:000006">
    <property type="entry name" value="Pseudouridine synthase"/>
    <property type="match status" value="1"/>
</dbReference>
<comment type="catalytic activity">
    <reaction evidence="8">
        <text>a uridine in RNA = a pseudouridine in RNA</text>
        <dbReference type="Rhea" id="RHEA:48348"/>
        <dbReference type="Rhea" id="RHEA-COMP:12068"/>
        <dbReference type="Rhea" id="RHEA-COMP:12069"/>
        <dbReference type="ChEBI" id="CHEBI:65314"/>
        <dbReference type="ChEBI" id="CHEBI:65315"/>
    </reaction>
</comment>
<evidence type="ECO:0000256" key="8">
    <source>
        <dbReference type="RuleBase" id="RU362028"/>
    </source>
</evidence>
<feature type="region of interest" description="Disordered" evidence="9">
    <location>
        <begin position="330"/>
        <end position="367"/>
    </location>
</feature>
<dbReference type="InterPro" id="IPR020103">
    <property type="entry name" value="PsdUridine_synth_cat_dom_sf"/>
</dbReference>
<reference evidence="11 12" key="1">
    <citation type="submission" date="2017-02" db="EMBL/GenBank/DDBJ databases">
        <title>Chromobacterium haemolyticum H5244.</title>
        <authorList>
            <person name="Gulvik C.A."/>
        </authorList>
    </citation>
    <scope>NUCLEOTIDE SEQUENCE [LARGE SCALE GENOMIC DNA]</scope>
    <source>
        <strain evidence="11 12">H5244</strain>
    </source>
</reference>
<keyword evidence="3 8" id="KW-0413">Isomerase</keyword>
<dbReference type="RefSeq" id="WP_081555151.1">
    <property type="nucleotide sequence ID" value="NZ_LXRL01000071.1"/>
</dbReference>
<gene>
    <name evidence="11" type="ORF">B0T45_08170</name>
</gene>
<dbReference type="AlphaFoldDB" id="A0A1W0D424"/>
<dbReference type="CDD" id="cd02869">
    <property type="entry name" value="PseudoU_synth_RluA_like"/>
    <property type="match status" value="1"/>
</dbReference>
<dbReference type="InterPro" id="IPR006225">
    <property type="entry name" value="PsdUridine_synth_RluC/D"/>
</dbReference>
<feature type="active site" evidence="6">
    <location>
        <position position="155"/>
    </location>
</feature>
<evidence type="ECO:0000313" key="11">
    <source>
        <dbReference type="EMBL" id="OQS41698.1"/>
    </source>
</evidence>
<dbReference type="InterPro" id="IPR050188">
    <property type="entry name" value="RluA_PseudoU_synthase"/>
</dbReference>
<dbReference type="GO" id="GO:0160140">
    <property type="term" value="F:23S rRNA pseudouridine(1911/1915/1917) synthase activity"/>
    <property type="evidence" value="ECO:0007669"/>
    <property type="project" value="UniProtKB-EC"/>
</dbReference>
<sequence length="367" mass="40806">MTDPYFDPDDYSDISENEISATQQLDVPLSLGGERLDAALAKLMPEYSRSRLTQWIKDGHVLLDGKTAAPKTKVLGGEKLDVTLMRSNEEMAFQPEAMDLPIIFEDDHILVINKPAGLVVHPASGNWSGTLLNGLLHHCPALAQVPRAGIVHRLDKDTSGLMVVAKTLPAQTELVRQLQARTVKRIYRAIADGNVPFDGTIETQMGRDPHNRLKMAVLKFGGKQAITHVRVLERFASHSYIECKLETGRTHQIRVHMREANHPLAGDPIYGNLRHKMDEDIAAAVKALGRQALHAYSLTLVHPASGEERNWKAPLPDDLRHLLDVLRGDGDTADAAPMPQLLDEAEDEEWDDEDEEDDGDVEVIYVR</sequence>
<comment type="function">
    <text evidence="5">Responsible for synthesis of pseudouridine from uracil at positions 1911, 1915 and 1917 in 23S ribosomal RNA.</text>
</comment>
<protein>
    <recommendedName>
        <fullName evidence="8">Pseudouridine synthase</fullName>
        <ecNumber evidence="8">5.4.99.-</ecNumber>
    </recommendedName>
</protein>
<evidence type="ECO:0000256" key="5">
    <source>
        <dbReference type="ARBA" id="ARBA00056072"/>
    </source>
</evidence>
<dbReference type="Proteomes" id="UP000192721">
    <property type="component" value="Unassembled WGS sequence"/>
</dbReference>
<evidence type="ECO:0000256" key="3">
    <source>
        <dbReference type="ARBA" id="ARBA00023235"/>
    </source>
</evidence>
<evidence type="ECO:0000256" key="4">
    <source>
        <dbReference type="ARBA" id="ARBA00036882"/>
    </source>
</evidence>
<evidence type="ECO:0000256" key="2">
    <source>
        <dbReference type="ARBA" id="ARBA00022884"/>
    </source>
</evidence>
<dbReference type="Pfam" id="PF01479">
    <property type="entry name" value="S4"/>
    <property type="match status" value="1"/>
</dbReference>
<dbReference type="InterPro" id="IPR002942">
    <property type="entry name" value="S4_RNA-bd"/>
</dbReference>
<comment type="catalytic activity">
    <reaction evidence="4">
        <text>uridine(1911/1915/1917) in 23S rRNA = pseudouridine(1911/1915/1917) in 23S rRNA</text>
        <dbReference type="Rhea" id="RHEA:42524"/>
        <dbReference type="Rhea" id="RHEA-COMP:10097"/>
        <dbReference type="Rhea" id="RHEA-COMP:10098"/>
        <dbReference type="ChEBI" id="CHEBI:65314"/>
        <dbReference type="ChEBI" id="CHEBI:65315"/>
        <dbReference type="EC" id="5.4.99.23"/>
    </reaction>
</comment>
<name>A0A1W0D424_9NEIS</name>
<feature type="domain" description="RNA-binding S4" evidence="10">
    <location>
        <begin position="34"/>
        <end position="96"/>
    </location>
</feature>
<dbReference type="PANTHER" id="PTHR21600:SF44">
    <property type="entry name" value="RIBOSOMAL LARGE SUBUNIT PSEUDOURIDINE SYNTHASE D"/>
    <property type="match status" value="1"/>
</dbReference>
<evidence type="ECO:0000256" key="6">
    <source>
        <dbReference type="PIRSR" id="PIRSR606225-1"/>
    </source>
</evidence>
<dbReference type="NCBIfam" id="TIGR00005">
    <property type="entry name" value="rluA_subfam"/>
    <property type="match status" value="1"/>
</dbReference>
<accession>A0A1W0D424</accession>
<dbReference type="Gene3D" id="3.10.290.10">
    <property type="entry name" value="RNA-binding S4 domain"/>
    <property type="match status" value="1"/>
</dbReference>
<dbReference type="InterPro" id="IPR006145">
    <property type="entry name" value="PsdUridine_synth_RsuA/RluA"/>
</dbReference>
<dbReference type="EC" id="5.4.99.-" evidence="8"/>
<dbReference type="InterPro" id="IPR006224">
    <property type="entry name" value="PsdUridine_synth_RluA-like_CS"/>
</dbReference>
<dbReference type="SUPFAM" id="SSF55120">
    <property type="entry name" value="Pseudouridine synthase"/>
    <property type="match status" value="1"/>
</dbReference>
<feature type="compositionally biased region" description="Acidic residues" evidence="9">
    <location>
        <begin position="343"/>
        <end position="361"/>
    </location>
</feature>
<dbReference type="NCBIfam" id="NF008385">
    <property type="entry name" value="PRK11180.1"/>
    <property type="match status" value="1"/>
</dbReference>
<dbReference type="SUPFAM" id="SSF55174">
    <property type="entry name" value="Alpha-L RNA-binding motif"/>
    <property type="match status" value="1"/>
</dbReference>
<comment type="caution">
    <text evidence="11">The sequence shown here is derived from an EMBL/GenBank/DDBJ whole genome shotgun (WGS) entry which is preliminary data.</text>
</comment>
<dbReference type="PANTHER" id="PTHR21600">
    <property type="entry name" value="MITOCHONDRIAL RNA PSEUDOURIDINE SYNTHASE"/>
    <property type="match status" value="1"/>
</dbReference>
<dbReference type="PROSITE" id="PS01129">
    <property type="entry name" value="PSI_RLU"/>
    <property type="match status" value="1"/>
</dbReference>
<dbReference type="GO" id="GO:0000455">
    <property type="term" value="P:enzyme-directed rRNA pseudouridine synthesis"/>
    <property type="evidence" value="ECO:0007669"/>
    <property type="project" value="TreeGrafter"/>
</dbReference>
<dbReference type="CDD" id="cd00165">
    <property type="entry name" value="S4"/>
    <property type="match status" value="1"/>
</dbReference>
<keyword evidence="2 7" id="KW-0694">RNA-binding</keyword>
<proteinExistence type="inferred from homology"/>
<dbReference type="EMBL" id="MUKV01000007">
    <property type="protein sequence ID" value="OQS41698.1"/>
    <property type="molecule type" value="Genomic_DNA"/>
</dbReference>
<dbReference type="Gene3D" id="3.30.2350.10">
    <property type="entry name" value="Pseudouridine synthase"/>
    <property type="match status" value="1"/>
</dbReference>
<dbReference type="Pfam" id="PF00849">
    <property type="entry name" value="PseudoU_synth_2"/>
    <property type="match status" value="1"/>
</dbReference>
<comment type="similarity">
    <text evidence="1 8">Belongs to the pseudouridine synthase RluA family.</text>
</comment>
<evidence type="ECO:0000256" key="1">
    <source>
        <dbReference type="ARBA" id="ARBA00010876"/>
    </source>
</evidence>
<evidence type="ECO:0000256" key="7">
    <source>
        <dbReference type="PROSITE-ProRule" id="PRU00182"/>
    </source>
</evidence>
<dbReference type="InterPro" id="IPR036986">
    <property type="entry name" value="S4_RNA-bd_sf"/>
</dbReference>
<dbReference type="SMART" id="SM00363">
    <property type="entry name" value="S4"/>
    <property type="match status" value="1"/>
</dbReference>